<proteinExistence type="predicted"/>
<keyword evidence="1" id="KW-1133">Transmembrane helix</keyword>
<organism evidence="2 3">
    <name type="scientific">Streptomyces rectiviolaceus</name>
    <dbReference type="NCBI Taxonomy" id="332591"/>
    <lineage>
        <taxon>Bacteria</taxon>
        <taxon>Bacillati</taxon>
        <taxon>Actinomycetota</taxon>
        <taxon>Actinomycetes</taxon>
        <taxon>Kitasatosporales</taxon>
        <taxon>Streptomycetaceae</taxon>
        <taxon>Streptomyces</taxon>
    </lineage>
</organism>
<evidence type="ECO:0008006" key="4">
    <source>
        <dbReference type="Google" id="ProtNLM"/>
    </source>
</evidence>
<protein>
    <recommendedName>
        <fullName evidence="4">Integral membrane protein</fullName>
    </recommendedName>
</protein>
<name>A0ABP6MWD7_9ACTN</name>
<keyword evidence="1" id="KW-0472">Membrane</keyword>
<feature type="transmembrane region" description="Helical" evidence="1">
    <location>
        <begin position="104"/>
        <end position="127"/>
    </location>
</feature>
<dbReference type="RefSeq" id="WP_344525503.1">
    <property type="nucleotide sequence ID" value="NZ_BAAAUG010000116.1"/>
</dbReference>
<keyword evidence="3" id="KW-1185">Reference proteome</keyword>
<feature type="transmembrane region" description="Helical" evidence="1">
    <location>
        <begin position="48"/>
        <end position="68"/>
    </location>
</feature>
<sequence length="130" mass="13325">MAQMAPTSSAPHVFGGSATSRAGAAAVVLGLLFGTVVAQREGGSIPDGNAWLGIVSGVVFAVLFMGVHRAAPRLPRELRATAWASFAGIAVGFLYSQGMPGPSVLRSTCMALGIAAGVFAVAFYRYYTSE</sequence>
<evidence type="ECO:0000313" key="2">
    <source>
        <dbReference type="EMBL" id="GAA3128424.1"/>
    </source>
</evidence>
<accession>A0ABP6MWD7</accession>
<evidence type="ECO:0000256" key="1">
    <source>
        <dbReference type="SAM" id="Phobius"/>
    </source>
</evidence>
<dbReference type="Proteomes" id="UP001501637">
    <property type="component" value="Unassembled WGS sequence"/>
</dbReference>
<evidence type="ECO:0000313" key="3">
    <source>
        <dbReference type="Proteomes" id="UP001501637"/>
    </source>
</evidence>
<reference evidence="3" key="1">
    <citation type="journal article" date="2019" name="Int. J. Syst. Evol. Microbiol.">
        <title>The Global Catalogue of Microorganisms (GCM) 10K type strain sequencing project: providing services to taxonomists for standard genome sequencing and annotation.</title>
        <authorList>
            <consortium name="The Broad Institute Genomics Platform"/>
            <consortium name="The Broad Institute Genome Sequencing Center for Infectious Disease"/>
            <person name="Wu L."/>
            <person name="Ma J."/>
        </authorList>
    </citation>
    <scope>NUCLEOTIDE SEQUENCE [LARGE SCALE GENOMIC DNA]</scope>
    <source>
        <strain evidence="3">JCM 9092</strain>
    </source>
</reference>
<gene>
    <name evidence="2" type="ORF">GCM10010449_57090</name>
</gene>
<keyword evidence="1" id="KW-0812">Transmembrane</keyword>
<feature type="transmembrane region" description="Helical" evidence="1">
    <location>
        <begin position="80"/>
        <end position="98"/>
    </location>
</feature>
<comment type="caution">
    <text evidence="2">The sequence shown here is derived from an EMBL/GenBank/DDBJ whole genome shotgun (WGS) entry which is preliminary data.</text>
</comment>
<dbReference type="EMBL" id="BAAAUG010000116">
    <property type="protein sequence ID" value="GAA3128424.1"/>
    <property type="molecule type" value="Genomic_DNA"/>
</dbReference>